<evidence type="ECO:0000313" key="10">
    <source>
        <dbReference type="Proteomes" id="UP000734854"/>
    </source>
</evidence>
<evidence type="ECO:0000256" key="7">
    <source>
        <dbReference type="SAM" id="MobiDB-lite"/>
    </source>
</evidence>
<keyword evidence="3" id="KW-0418">Kinase</keyword>
<evidence type="ECO:0000259" key="8">
    <source>
        <dbReference type="PROSITE" id="PS50011"/>
    </source>
</evidence>
<dbReference type="InterPro" id="IPR052751">
    <property type="entry name" value="Plant_MAPKKK"/>
</dbReference>
<dbReference type="PANTHER" id="PTHR48011:SF18">
    <property type="entry name" value="MITOGEN-ACTIVATED PROTEIN KINASE KINASE KINASE 19-RELATED"/>
    <property type="match status" value="1"/>
</dbReference>
<dbReference type="AlphaFoldDB" id="A0A8J5HE30"/>
<keyword evidence="6" id="KW-0723">Serine/threonine-protein kinase</keyword>
<dbReference type="InterPro" id="IPR000719">
    <property type="entry name" value="Prot_kinase_dom"/>
</dbReference>
<comment type="caution">
    <text evidence="9">The sequence shown here is derived from an EMBL/GenBank/DDBJ whole genome shotgun (WGS) entry which is preliminary data.</text>
</comment>
<dbReference type="InterPro" id="IPR008271">
    <property type="entry name" value="Ser/Thr_kinase_AS"/>
</dbReference>
<dbReference type="Proteomes" id="UP000734854">
    <property type="component" value="Unassembled WGS sequence"/>
</dbReference>
<dbReference type="CDD" id="cd06606">
    <property type="entry name" value="STKc_MAPKKK"/>
    <property type="match status" value="1"/>
</dbReference>
<accession>A0A8J5HE30</accession>
<gene>
    <name evidence="9" type="ORF">ZIOFF_015204</name>
</gene>
<dbReference type="OrthoDB" id="8693905at2759"/>
<keyword evidence="10" id="KW-1185">Reference proteome</keyword>
<dbReference type="GO" id="GO:0007165">
    <property type="term" value="P:signal transduction"/>
    <property type="evidence" value="ECO:0007669"/>
    <property type="project" value="TreeGrafter"/>
</dbReference>
<reference evidence="9 10" key="1">
    <citation type="submission" date="2020-08" db="EMBL/GenBank/DDBJ databases">
        <title>Plant Genome Project.</title>
        <authorList>
            <person name="Zhang R.-G."/>
        </authorList>
    </citation>
    <scope>NUCLEOTIDE SEQUENCE [LARGE SCALE GENOMIC DNA]</scope>
    <source>
        <tissue evidence="9">Rhizome</tissue>
    </source>
</reference>
<evidence type="ECO:0000256" key="6">
    <source>
        <dbReference type="RuleBase" id="RU000304"/>
    </source>
</evidence>
<dbReference type="PROSITE" id="PS00108">
    <property type="entry name" value="PROTEIN_KINASE_ST"/>
    <property type="match status" value="1"/>
</dbReference>
<feature type="compositionally biased region" description="Low complexity" evidence="7">
    <location>
        <begin position="336"/>
        <end position="352"/>
    </location>
</feature>
<dbReference type="SMART" id="SM00220">
    <property type="entry name" value="S_TKc"/>
    <property type="match status" value="1"/>
</dbReference>
<proteinExistence type="inferred from homology"/>
<dbReference type="Pfam" id="PF00069">
    <property type="entry name" value="Pkinase"/>
    <property type="match status" value="1"/>
</dbReference>
<evidence type="ECO:0000256" key="3">
    <source>
        <dbReference type="ARBA" id="ARBA00022777"/>
    </source>
</evidence>
<feature type="region of interest" description="Disordered" evidence="7">
    <location>
        <begin position="301"/>
        <end position="352"/>
    </location>
</feature>
<dbReference type="GO" id="GO:0005524">
    <property type="term" value="F:ATP binding"/>
    <property type="evidence" value="ECO:0007669"/>
    <property type="project" value="UniProtKB-UniRule"/>
</dbReference>
<dbReference type="PANTHER" id="PTHR48011">
    <property type="entry name" value="CCR4-NOT TRANSCRIPTIONAL COMPLEX SUBUNIT CAF120-RELATED"/>
    <property type="match status" value="1"/>
</dbReference>
<evidence type="ECO:0000256" key="4">
    <source>
        <dbReference type="ARBA" id="ARBA00022840"/>
    </source>
</evidence>
<keyword evidence="4 5" id="KW-0067">ATP-binding</keyword>
<dbReference type="EMBL" id="JACMSC010000004">
    <property type="protein sequence ID" value="KAG6525250.1"/>
    <property type="molecule type" value="Genomic_DNA"/>
</dbReference>
<feature type="binding site" evidence="5">
    <location>
        <position position="38"/>
    </location>
    <ligand>
        <name>ATP</name>
        <dbReference type="ChEBI" id="CHEBI:30616"/>
    </ligand>
</feature>
<evidence type="ECO:0000256" key="5">
    <source>
        <dbReference type="PROSITE-ProRule" id="PRU10141"/>
    </source>
</evidence>
<dbReference type="InterPro" id="IPR017441">
    <property type="entry name" value="Protein_kinase_ATP_BS"/>
</dbReference>
<evidence type="ECO:0000256" key="1">
    <source>
        <dbReference type="ARBA" id="ARBA00022679"/>
    </source>
</evidence>
<dbReference type="GO" id="GO:0004674">
    <property type="term" value="F:protein serine/threonine kinase activity"/>
    <property type="evidence" value="ECO:0007669"/>
    <property type="project" value="UniProtKB-KW"/>
</dbReference>
<organism evidence="9 10">
    <name type="scientific">Zingiber officinale</name>
    <name type="common">Ginger</name>
    <name type="synonym">Amomum zingiber</name>
    <dbReference type="NCBI Taxonomy" id="94328"/>
    <lineage>
        <taxon>Eukaryota</taxon>
        <taxon>Viridiplantae</taxon>
        <taxon>Streptophyta</taxon>
        <taxon>Embryophyta</taxon>
        <taxon>Tracheophyta</taxon>
        <taxon>Spermatophyta</taxon>
        <taxon>Magnoliopsida</taxon>
        <taxon>Liliopsida</taxon>
        <taxon>Zingiberales</taxon>
        <taxon>Zingiberaceae</taxon>
        <taxon>Zingiber</taxon>
    </lineage>
</organism>
<comment type="similarity">
    <text evidence="6">Belongs to the protein kinase superfamily.</text>
</comment>
<name>A0A8J5HE30_ZINOF</name>
<evidence type="ECO:0000313" key="9">
    <source>
        <dbReference type="EMBL" id="KAG6525250.1"/>
    </source>
</evidence>
<feature type="domain" description="Protein kinase" evidence="8">
    <location>
        <begin position="3"/>
        <end position="263"/>
    </location>
</feature>
<protein>
    <recommendedName>
        <fullName evidence="8">Protein kinase domain-containing protein</fullName>
    </recommendedName>
</protein>
<sequence length="368" mass="39481">MDWSRGEVLGRGSFATVSLAHVRLLSGDHPLPPLMAVKSTPLSASAVLRNEEAVLSRLDGCPYLIRCFYSDVVSSCTEESYNIFLEYAGGGSLRDLLLRSGGRFPEPAVRRYARAILLGLNYIHECGYAHCDVKLQNVLVFDGGAVKISDFGLSKKADDRAKGFRGTPLYMSPEAAAREEHGAPGDIWALGCAVLEMATGRPPWPNPPDGDAWGLLFKIAFSDASPEIPADLSQKGKDFLRLCFAKDPAQRWTAEMLLRHPFVTSTDAVEDIAGAPWQCTTPLGASPTNVLEIPSLLSPPPASSTPIHASSSPMVEENIPADSCDPSPTDRILELSSPAAPNWASSPPDADSGWIEVRAGVLIQSISP</sequence>
<evidence type="ECO:0000256" key="2">
    <source>
        <dbReference type="ARBA" id="ARBA00022741"/>
    </source>
</evidence>
<keyword evidence="2 5" id="KW-0547">Nucleotide-binding</keyword>
<dbReference type="PROSITE" id="PS50011">
    <property type="entry name" value="PROTEIN_KINASE_DOM"/>
    <property type="match status" value="1"/>
</dbReference>
<dbReference type="PROSITE" id="PS00107">
    <property type="entry name" value="PROTEIN_KINASE_ATP"/>
    <property type="match status" value="1"/>
</dbReference>
<keyword evidence="1" id="KW-0808">Transferase</keyword>